<reference evidence="2" key="1">
    <citation type="submission" date="2020-03" db="EMBL/GenBank/DDBJ databases">
        <title>Castanea mollissima Vanexum genome sequencing.</title>
        <authorList>
            <person name="Staton M."/>
        </authorList>
    </citation>
    <scope>NUCLEOTIDE SEQUENCE</scope>
    <source>
        <tissue evidence="2">Leaf</tissue>
    </source>
</reference>
<accession>A0A8J4W4Z8</accession>
<sequence length="96" mass="10952">MRTGMQKTVELHLKCFASFGPENTMHGVLRVYQFFFSDYCMDSHSSPRLHLKKVAALEYDTLGASLRRLTTLGDSPLVHRSNQHRPKAPNPCCEEN</sequence>
<feature type="region of interest" description="Disordered" evidence="1">
    <location>
        <begin position="74"/>
        <end position="96"/>
    </location>
</feature>
<evidence type="ECO:0000313" key="3">
    <source>
        <dbReference type="Proteomes" id="UP000737018"/>
    </source>
</evidence>
<dbReference type="Proteomes" id="UP000737018">
    <property type="component" value="Unassembled WGS sequence"/>
</dbReference>
<organism evidence="2 3">
    <name type="scientific">Castanea mollissima</name>
    <name type="common">Chinese chestnut</name>
    <dbReference type="NCBI Taxonomy" id="60419"/>
    <lineage>
        <taxon>Eukaryota</taxon>
        <taxon>Viridiplantae</taxon>
        <taxon>Streptophyta</taxon>
        <taxon>Embryophyta</taxon>
        <taxon>Tracheophyta</taxon>
        <taxon>Spermatophyta</taxon>
        <taxon>Magnoliopsida</taxon>
        <taxon>eudicotyledons</taxon>
        <taxon>Gunneridae</taxon>
        <taxon>Pentapetalae</taxon>
        <taxon>rosids</taxon>
        <taxon>fabids</taxon>
        <taxon>Fagales</taxon>
        <taxon>Fagaceae</taxon>
        <taxon>Castanea</taxon>
    </lineage>
</organism>
<dbReference type="AlphaFoldDB" id="A0A8J4W4Z8"/>
<comment type="caution">
    <text evidence="2">The sequence shown here is derived from an EMBL/GenBank/DDBJ whole genome shotgun (WGS) entry which is preliminary data.</text>
</comment>
<keyword evidence="3" id="KW-1185">Reference proteome</keyword>
<dbReference type="EMBL" id="JRKL02000362">
    <property type="protein sequence ID" value="KAF3972101.1"/>
    <property type="molecule type" value="Genomic_DNA"/>
</dbReference>
<evidence type="ECO:0000256" key="1">
    <source>
        <dbReference type="SAM" id="MobiDB-lite"/>
    </source>
</evidence>
<gene>
    <name evidence="2" type="ORF">CMV_004356</name>
</gene>
<protein>
    <submittedName>
        <fullName evidence="2">Uncharacterized protein</fullName>
    </submittedName>
</protein>
<proteinExistence type="predicted"/>
<name>A0A8J4W4Z8_9ROSI</name>
<evidence type="ECO:0000313" key="2">
    <source>
        <dbReference type="EMBL" id="KAF3972101.1"/>
    </source>
</evidence>